<evidence type="ECO:0000256" key="9">
    <source>
        <dbReference type="ARBA" id="ARBA00022516"/>
    </source>
</evidence>
<evidence type="ECO:0000256" key="14">
    <source>
        <dbReference type="ARBA" id="ARBA00023098"/>
    </source>
</evidence>
<feature type="transmembrane region" description="Helical" evidence="24">
    <location>
        <begin position="34"/>
        <end position="63"/>
    </location>
</feature>
<evidence type="ECO:0000256" key="21">
    <source>
        <dbReference type="ARBA" id="ARBA00032396"/>
    </source>
</evidence>
<dbReference type="PANTHER" id="PTHR46382:SF1">
    <property type="entry name" value="PHOSPHATIDATE CYTIDYLYLTRANSFERASE"/>
    <property type="match status" value="1"/>
</dbReference>
<keyword evidence="17" id="KW-1208">Phospholipid metabolism</keyword>
<keyword evidence="8" id="KW-1003">Cell membrane</keyword>
<dbReference type="PANTHER" id="PTHR46382">
    <property type="entry name" value="PHOSPHATIDATE CYTIDYLYLTRANSFERASE"/>
    <property type="match status" value="1"/>
</dbReference>
<dbReference type="RefSeq" id="WP_094722476.1">
    <property type="nucleotide sequence ID" value="NZ_MWWS01000004.1"/>
</dbReference>
<evidence type="ECO:0000256" key="19">
    <source>
        <dbReference type="ARBA" id="ARBA00031825"/>
    </source>
</evidence>
<comment type="similarity">
    <text evidence="5">Belongs to the CDS family.</text>
</comment>
<evidence type="ECO:0000256" key="6">
    <source>
        <dbReference type="ARBA" id="ARBA00012487"/>
    </source>
</evidence>
<accession>A0A261EST1</accession>
<comment type="subcellular location">
    <subcellularLocation>
        <location evidence="2">Cell membrane</location>
        <topology evidence="2">Multi-pass membrane protein</topology>
    </subcellularLocation>
</comment>
<dbReference type="OrthoDB" id="9799199at2"/>
<evidence type="ECO:0000256" key="18">
    <source>
        <dbReference type="ARBA" id="ARBA00029893"/>
    </source>
</evidence>
<keyword evidence="15 24" id="KW-0472">Membrane</keyword>
<evidence type="ECO:0000256" key="1">
    <source>
        <dbReference type="ARBA" id="ARBA00001698"/>
    </source>
</evidence>
<feature type="transmembrane region" description="Helical" evidence="24">
    <location>
        <begin position="105"/>
        <end position="125"/>
    </location>
</feature>
<keyword evidence="12" id="KW-0548">Nucleotidyltransferase</keyword>
<dbReference type="GO" id="GO:0005886">
    <property type="term" value="C:plasma membrane"/>
    <property type="evidence" value="ECO:0007669"/>
    <property type="project" value="UniProtKB-SubCell"/>
</dbReference>
<evidence type="ECO:0000256" key="5">
    <source>
        <dbReference type="ARBA" id="ARBA00010185"/>
    </source>
</evidence>
<feature type="transmembrane region" description="Helical" evidence="24">
    <location>
        <begin position="204"/>
        <end position="225"/>
    </location>
</feature>
<evidence type="ECO:0000256" key="22">
    <source>
        <dbReference type="ARBA" id="ARBA00032743"/>
    </source>
</evidence>
<keyword evidence="14" id="KW-0443">Lipid metabolism</keyword>
<name>A0A261EST1_9BIFI</name>
<evidence type="ECO:0000256" key="16">
    <source>
        <dbReference type="ARBA" id="ARBA00023209"/>
    </source>
</evidence>
<evidence type="ECO:0000256" key="4">
    <source>
        <dbReference type="ARBA" id="ARBA00005189"/>
    </source>
</evidence>
<sequence length="337" mass="36566">MCHAERTKEEPQKIQSNQTLDAINSRTGRNMPQAILTAVLLVALILVCLYLGSDAFMILIVFFMSLGLWELRVDFATAGLSIPIVPLWICSAATMLAMFYSSDHVVWLTVSIFLTFLIVTICASFQSRSSTRLKRAVANKLQITSSTAISDHSGHTAPCNKSKQQNKGLYANVGVSLLTVIYITFLACFIVLPTTFGDHPTAHAIMSVFLPAVGDVSGLAFGAWLGKHKLSPRISPKKSLEGLAGSMIMCIVATFVMFACTYARQDWGRIWWVALLLGAVVGITGTFGDLSASLIKRDLGIKDMGHLLKGHGGVLDRVDSILMSAPFIALILWVTGL</sequence>
<evidence type="ECO:0000256" key="15">
    <source>
        <dbReference type="ARBA" id="ARBA00023136"/>
    </source>
</evidence>
<evidence type="ECO:0000256" key="12">
    <source>
        <dbReference type="ARBA" id="ARBA00022695"/>
    </source>
</evidence>
<comment type="catalytic activity">
    <reaction evidence="1">
        <text>a 1,2-diacyl-sn-glycero-3-phosphate + CTP + H(+) = a CDP-1,2-diacyl-sn-glycerol + diphosphate</text>
        <dbReference type="Rhea" id="RHEA:16229"/>
        <dbReference type="ChEBI" id="CHEBI:15378"/>
        <dbReference type="ChEBI" id="CHEBI:33019"/>
        <dbReference type="ChEBI" id="CHEBI:37563"/>
        <dbReference type="ChEBI" id="CHEBI:58332"/>
        <dbReference type="ChEBI" id="CHEBI:58608"/>
        <dbReference type="EC" id="2.7.7.41"/>
    </reaction>
</comment>
<dbReference type="EC" id="2.7.7.41" evidence="6"/>
<evidence type="ECO:0000256" key="13">
    <source>
        <dbReference type="ARBA" id="ARBA00022989"/>
    </source>
</evidence>
<keyword evidence="11 24" id="KW-0812">Transmembrane</keyword>
<dbReference type="Pfam" id="PF01148">
    <property type="entry name" value="CTP_transf_1"/>
    <property type="match status" value="1"/>
</dbReference>
<dbReference type="Proteomes" id="UP000216004">
    <property type="component" value="Unassembled WGS sequence"/>
</dbReference>
<evidence type="ECO:0000256" key="11">
    <source>
        <dbReference type="ARBA" id="ARBA00022692"/>
    </source>
</evidence>
<evidence type="ECO:0000256" key="2">
    <source>
        <dbReference type="ARBA" id="ARBA00004651"/>
    </source>
</evidence>
<keyword evidence="13 24" id="KW-1133">Transmembrane helix</keyword>
<comment type="caution">
    <text evidence="25">The sequence shown here is derived from an EMBL/GenBank/DDBJ whole genome shotgun (WGS) entry which is preliminary data.</text>
</comment>
<evidence type="ECO:0000256" key="20">
    <source>
        <dbReference type="ARBA" id="ARBA00032253"/>
    </source>
</evidence>
<evidence type="ECO:0000256" key="10">
    <source>
        <dbReference type="ARBA" id="ARBA00022679"/>
    </source>
</evidence>
<organism evidence="25 26">
    <name type="scientific">Bombiscardovia coagulans</name>
    <dbReference type="NCBI Taxonomy" id="686666"/>
    <lineage>
        <taxon>Bacteria</taxon>
        <taxon>Bacillati</taxon>
        <taxon>Actinomycetota</taxon>
        <taxon>Actinomycetes</taxon>
        <taxon>Bifidobacteriales</taxon>
        <taxon>Bifidobacteriaceae</taxon>
        <taxon>Bombiscardovia</taxon>
    </lineage>
</organism>
<dbReference type="AlphaFoldDB" id="A0A261EST1"/>
<feature type="transmembrane region" description="Helical" evidence="24">
    <location>
        <begin position="270"/>
        <end position="294"/>
    </location>
</feature>
<dbReference type="GO" id="GO:0016024">
    <property type="term" value="P:CDP-diacylglycerol biosynthetic process"/>
    <property type="evidence" value="ECO:0007669"/>
    <property type="project" value="TreeGrafter"/>
</dbReference>
<feature type="transmembrane region" description="Helical" evidence="24">
    <location>
        <begin position="314"/>
        <end position="334"/>
    </location>
</feature>
<dbReference type="GO" id="GO:0004605">
    <property type="term" value="F:phosphatidate cytidylyltransferase activity"/>
    <property type="evidence" value="ECO:0007669"/>
    <property type="project" value="UniProtKB-EC"/>
</dbReference>
<evidence type="ECO:0000256" key="8">
    <source>
        <dbReference type="ARBA" id="ARBA00022475"/>
    </source>
</evidence>
<evidence type="ECO:0000313" key="26">
    <source>
        <dbReference type="Proteomes" id="UP000216004"/>
    </source>
</evidence>
<comment type="pathway">
    <text evidence="3">Phospholipid metabolism; CDP-diacylglycerol biosynthesis; CDP-diacylglycerol from sn-glycerol 3-phosphate: step 3/3.</text>
</comment>
<evidence type="ECO:0000256" key="23">
    <source>
        <dbReference type="ARBA" id="ARBA00033406"/>
    </source>
</evidence>
<keyword evidence="26" id="KW-1185">Reference proteome</keyword>
<dbReference type="EMBL" id="MWWS01000004">
    <property type="protein sequence ID" value="OZG49919.1"/>
    <property type="molecule type" value="Genomic_DNA"/>
</dbReference>
<keyword evidence="9" id="KW-0444">Lipid biosynthesis</keyword>
<evidence type="ECO:0000313" key="25">
    <source>
        <dbReference type="EMBL" id="OZG49919.1"/>
    </source>
</evidence>
<evidence type="ECO:0000256" key="7">
    <source>
        <dbReference type="ARBA" id="ARBA00019373"/>
    </source>
</evidence>
<reference evidence="25 26" key="1">
    <citation type="journal article" date="2017" name="BMC Genomics">
        <title>Comparative genomic and phylogenomic analyses of the Bifidobacteriaceae family.</title>
        <authorList>
            <person name="Lugli G.A."/>
            <person name="Milani C."/>
            <person name="Turroni F."/>
            <person name="Duranti S."/>
            <person name="Mancabelli L."/>
            <person name="Mangifesta M."/>
            <person name="Ferrario C."/>
            <person name="Modesto M."/>
            <person name="Mattarelli P."/>
            <person name="Jiri K."/>
            <person name="van Sinderen D."/>
            <person name="Ventura M."/>
        </authorList>
    </citation>
    <scope>NUCLEOTIDE SEQUENCE [LARGE SCALE GENOMIC DNA]</scope>
    <source>
        <strain evidence="25 26">DSM 22924</strain>
    </source>
</reference>
<feature type="transmembrane region" description="Helical" evidence="24">
    <location>
        <begin position="246"/>
        <end position="264"/>
    </location>
</feature>
<keyword evidence="10" id="KW-0808">Transferase</keyword>
<keyword evidence="16" id="KW-0594">Phospholipid biosynthesis</keyword>
<protein>
    <recommendedName>
        <fullName evidence="7">Phosphatidate cytidylyltransferase</fullName>
        <ecNumber evidence="6">2.7.7.41</ecNumber>
    </recommendedName>
    <alternativeName>
        <fullName evidence="20">CDP-DAG synthase</fullName>
    </alternativeName>
    <alternativeName>
        <fullName evidence="22">CDP-DG synthase</fullName>
    </alternativeName>
    <alternativeName>
        <fullName evidence="18">CDP-diacylglycerol synthase</fullName>
    </alternativeName>
    <alternativeName>
        <fullName evidence="21">CDP-diglyceride pyrophosphorylase</fullName>
    </alternativeName>
    <alternativeName>
        <fullName evidence="23">CDP-diglyceride synthase</fullName>
    </alternativeName>
    <alternativeName>
        <fullName evidence="19">CTP:phosphatidate cytidylyltransferase</fullName>
    </alternativeName>
</protein>
<evidence type="ECO:0000256" key="3">
    <source>
        <dbReference type="ARBA" id="ARBA00005119"/>
    </source>
</evidence>
<gene>
    <name evidence="25" type="ORF">BOCO_0436</name>
</gene>
<proteinExistence type="inferred from homology"/>
<evidence type="ECO:0000256" key="24">
    <source>
        <dbReference type="SAM" id="Phobius"/>
    </source>
</evidence>
<evidence type="ECO:0000256" key="17">
    <source>
        <dbReference type="ARBA" id="ARBA00023264"/>
    </source>
</evidence>
<feature type="transmembrane region" description="Helical" evidence="24">
    <location>
        <begin position="75"/>
        <end position="99"/>
    </location>
</feature>
<comment type="pathway">
    <text evidence="4">Lipid metabolism.</text>
</comment>
<feature type="transmembrane region" description="Helical" evidence="24">
    <location>
        <begin position="169"/>
        <end position="192"/>
    </location>
</feature>